<reference evidence="2 3" key="1">
    <citation type="journal article" date="2009" name="Stand. Genomic Sci.">
        <title>Complete genome sequence of Catenulispora acidiphila type strain (ID 139908).</title>
        <authorList>
            <person name="Copeland A."/>
            <person name="Lapidus A."/>
            <person name="Glavina Del Rio T."/>
            <person name="Nolan M."/>
            <person name="Lucas S."/>
            <person name="Chen F."/>
            <person name="Tice H."/>
            <person name="Cheng J.F."/>
            <person name="Bruce D."/>
            <person name="Goodwin L."/>
            <person name="Pitluck S."/>
            <person name="Mikhailova N."/>
            <person name="Pati A."/>
            <person name="Ivanova N."/>
            <person name="Mavromatis K."/>
            <person name="Chen A."/>
            <person name="Palaniappan K."/>
            <person name="Chain P."/>
            <person name="Land M."/>
            <person name="Hauser L."/>
            <person name="Chang Y.J."/>
            <person name="Jeffries C.D."/>
            <person name="Chertkov O."/>
            <person name="Brettin T."/>
            <person name="Detter J.C."/>
            <person name="Han C."/>
            <person name="Ali Z."/>
            <person name="Tindall B.J."/>
            <person name="Goker M."/>
            <person name="Bristow J."/>
            <person name="Eisen J.A."/>
            <person name="Markowitz V."/>
            <person name="Hugenholtz P."/>
            <person name="Kyrpides N.C."/>
            <person name="Klenk H.P."/>
        </authorList>
    </citation>
    <scope>NUCLEOTIDE SEQUENCE [LARGE SCALE GENOMIC DNA]</scope>
    <source>
        <strain evidence="3">DSM 44928 / JCM 14897 / NBRC 102108 / NRRL B-24433 / ID139908</strain>
    </source>
</reference>
<feature type="transmembrane region" description="Helical" evidence="1">
    <location>
        <begin position="143"/>
        <end position="165"/>
    </location>
</feature>
<evidence type="ECO:0000313" key="3">
    <source>
        <dbReference type="Proteomes" id="UP000000851"/>
    </source>
</evidence>
<name>C7Q406_CATAD</name>
<keyword evidence="3" id="KW-1185">Reference proteome</keyword>
<feature type="transmembrane region" description="Helical" evidence="1">
    <location>
        <begin position="177"/>
        <end position="195"/>
    </location>
</feature>
<keyword evidence="1" id="KW-0472">Membrane</keyword>
<dbReference type="STRING" id="479433.Caci_8951"/>
<sequence>MASVRNSDDLAKWWRKRNITILLREVHLFHDHQRCRTCQYLATGHGGLDGEQVQTLRRLHRRLILVEAFARMRTKRVDLAFLPLLPCICILCITAIQLPWHGYARQLGAISIAFTPAYVRALRNAARHALGSGLLWRAFPIRMIAATVYDIAFWGGLPVGVLWWMRTADHHVDFLHTLGWFFPSAALAAIFVEVAERRVAAAVARRTDSLGWTVSRSQAAARKLLSLSVGLQDMSRTPHRTSVQRFSNVIASYGQDFKANFATVTTPPLAARRSQQFAQSRQLGMRIAVALDQASQQMLDTATAKQREEIISRIHTLMASALAGDWSGLPEVAPTNWRTRLRERIRRILPPLTLGSFAITLPHLPGVDQHASSVTGIQVGLLLGAVLTLIGATPETRSAVLDAYQKAEPDRGS</sequence>
<organism evidence="2 3">
    <name type="scientific">Catenulispora acidiphila (strain DSM 44928 / JCM 14897 / NBRC 102108 / NRRL B-24433 / ID139908)</name>
    <dbReference type="NCBI Taxonomy" id="479433"/>
    <lineage>
        <taxon>Bacteria</taxon>
        <taxon>Bacillati</taxon>
        <taxon>Actinomycetota</taxon>
        <taxon>Actinomycetes</taxon>
        <taxon>Catenulisporales</taxon>
        <taxon>Catenulisporaceae</taxon>
        <taxon>Catenulispora</taxon>
    </lineage>
</organism>
<dbReference type="HOGENOM" id="CLU_665139_0_0_11"/>
<gene>
    <name evidence="2" type="ordered locus">Caci_8951</name>
</gene>
<evidence type="ECO:0000256" key="1">
    <source>
        <dbReference type="SAM" id="Phobius"/>
    </source>
</evidence>
<protein>
    <submittedName>
        <fullName evidence="2">Uncharacterized protein</fullName>
    </submittedName>
</protein>
<evidence type="ECO:0000313" key="2">
    <source>
        <dbReference type="EMBL" id="ACU77764.1"/>
    </source>
</evidence>
<dbReference type="Proteomes" id="UP000000851">
    <property type="component" value="Chromosome"/>
</dbReference>
<dbReference type="EMBL" id="CP001700">
    <property type="protein sequence ID" value="ACU77764.1"/>
    <property type="molecule type" value="Genomic_DNA"/>
</dbReference>
<proteinExistence type="predicted"/>
<feature type="transmembrane region" description="Helical" evidence="1">
    <location>
        <begin position="79"/>
        <end position="97"/>
    </location>
</feature>
<dbReference type="RefSeq" id="WP_015797488.1">
    <property type="nucleotide sequence ID" value="NC_013131.1"/>
</dbReference>
<accession>C7Q406</accession>
<dbReference type="AlphaFoldDB" id="C7Q406"/>
<keyword evidence="1" id="KW-1133">Transmembrane helix</keyword>
<dbReference type="InParanoid" id="C7Q406"/>
<dbReference type="KEGG" id="cai:Caci_8951"/>
<keyword evidence="1" id="KW-0812">Transmembrane</keyword>